<accession>A0A9D4Q411</accession>
<evidence type="ECO:0000313" key="3">
    <source>
        <dbReference type="Proteomes" id="UP000821837"/>
    </source>
</evidence>
<keyword evidence="1" id="KW-1133">Transmembrane helix</keyword>
<keyword evidence="1" id="KW-0472">Membrane</keyword>
<evidence type="ECO:0000256" key="1">
    <source>
        <dbReference type="SAM" id="Phobius"/>
    </source>
</evidence>
<dbReference type="VEuPathDB" id="VectorBase:RSAN_029394"/>
<dbReference type="EMBL" id="JABSTV010001248">
    <property type="protein sequence ID" value="KAH7967869.1"/>
    <property type="molecule type" value="Genomic_DNA"/>
</dbReference>
<reference evidence="2" key="1">
    <citation type="journal article" date="2020" name="Cell">
        <title>Large-Scale Comparative Analyses of Tick Genomes Elucidate Their Genetic Diversity and Vector Capacities.</title>
        <authorList>
            <consortium name="Tick Genome and Microbiome Consortium (TIGMIC)"/>
            <person name="Jia N."/>
            <person name="Wang J."/>
            <person name="Shi W."/>
            <person name="Du L."/>
            <person name="Sun Y."/>
            <person name="Zhan W."/>
            <person name="Jiang J.F."/>
            <person name="Wang Q."/>
            <person name="Zhang B."/>
            <person name="Ji P."/>
            <person name="Bell-Sakyi L."/>
            <person name="Cui X.M."/>
            <person name="Yuan T.T."/>
            <person name="Jiang B.G."/>
            <person name="Yang W.F."/>
            <person name="Lam T.T."/>
            <person name="Chang Q.C."/>
            <person name="Ding S.J."/>
            <person name="Wang X.J."/>
            <person name="Zhu J.G."/>
            <person name="Ruan X.D."/>
            <person name="Zhao L."/>
            <person name="Wei J.T."/>
            <person name="Ye R.Z."/>
            <person name="Que T.C."/>
            <person name="Du C.H."/>
            <person name="Zhou Y.H."/>
            <person name="Cheng J.X."/>
            <person name="Dai P.F."/>
            <person name="Guo W.B."/>
            <person name="Han X.H."/>
            <person name="Huang E.J."/>
            <person name="Li L.F."/>
            <person name="Wei W."/>
            <person name="Gao Y.C."/>
            <person name="Liu J.Z."/>
            <person name="Shao H.Z."/>
            <person name="Wang X."/>
            <person name="Wang C.C."/>
            <person name="Yang T.C."/>
            <person name="Huo Q.B."/>
            <person name="Li W."/>
            <person name="Chen H.Y."/>
            <person name="Chen S.E."/>
            <person name="Zhou L.G."/>
            <person name="Ni X.B."/>
            <person name="Tian J.H."/>
            <person name="Sheng Y."/>
            <person name="Liu T."/>
            <person name="Pan Y.S."/>
            <person name="Xia L.Y."/>
            <person name="Li J."/>
            <person name="Zhao F."/>
            <person name="Cao W.C."/>
        </authorList>
    </citation>
    <scope>NUCLEOTIDE SEQUENCE</scope>
    <source>
        <strain evidence="2">Rsan-2018</strain>
    </source>
</reference>
<keyword evidence="3" id="KW-1185">Reference proteome</keyword>
<protein>
    <submittedName>
        <fullName evidence="2">Uncharacterized protein</fullName>
    </submittedName>
</protein>
<organism evidence="2 3">
    <name type="scientific">Rhipicephalus sanguineus</name>
    <name type="common">Brown dog tick</name>
    <name type="synonym">Ixodes sanguineus</name>
    <dbReference type="NCBI Taxonomy" id="34632"/>
    <lineage>
        <taxon>Eukaryota</taxon>
        <taxon>Metazoa</taxon>
        <taxon>Ecdysozoa</taxon>
        <taxon>Arthropoda</taxon>
        <taxon>Chelicerata</taxon>
        <taxon>Arachnida</taxon>
        <taxon>Acari</taxon>
        <taxon>Parasitiformes</taxon>
        <taxon>Ixodida</taxon>
        <taxon>Ixodoidea</taxon>
        <taxon>Ixodidae</taxon>
        <taxon>Rhipicephalinae</taxon>
        <taxon>Rhipicephalus</taxon>
        <taxon>Rhipicephalus</taxon>
    </lineage>
</organism>
<comment type="caution">
    <text evidence="2">The sequence shown here is derived from an EMBL/GenBank/DDBJ whole genome shotgun (WGS) entry which is preliminary data.</text>
</comment>
<gene>
    <name evidence="2" type="ORF">HPB52_003608</name>
</gene>
<dbReference type="Proteomes" id="UP000821837">
    <property type="component" value="Unassembled WGS sequence"/>
</dbReference>
<reference evidence="2" key="2">
    <citation type="submission" date="2021-09" db="EMBL/GenBank/DDBJ databases">
        <authorList>
            <person name="Jia N."/>
            <person name="Wang J."/>
            <person name="Shi W."/>
            <person name="Du L."/>
            <person name="Sun Y."/>
            <person name="Zhan W."/>
            <person name="Jiang J."/>
            <person name="Wang Q."/>
            <person name="Zhang B."/>
            <person name="Ji P."/>
            <person name="Sakyi L.B."/>
            <person name="Cui X."/>
            <person name="Yuan T."/>
            <person name="Jiang B."/>
            <person name="Yang W."/>
            <person name="Lam T.T.-Y."/>
            <person name="Chang Q."/>
            <person name="Ding S."/>
            <person name="Wang X."/>
            <person name="Zhu J."/>
            <person name="Ruan X."/>
            <person name="Zhao L."/>
            <person name="Wei J."/>
            <person name="Que T."/>
            <person name="Du C."/>
            <person name="Cheng J."/>
            <person name="Dai P."/>
            <person name="Han X."/>
            <person name="Huang E."/>
            <person name="Gao Y."/>
            <person name="Liu J."/>
            <person name="Shao H."/>
            <person name="Ye R."/>
            <person name="Li L."/>
            <person name="Wei W."/>
            <person name="Wang X."/>
            <person name="Wang C."/>
            <person name="Huo Q."/>
            <person name="Li W."/>
            <person name="Guo W."/>
            <person name="Chen H."/>
            <person name="Chen S."/>
            <person name="Zhou L."/>
            <person name="Zhou L."/>
            <person name="Ni X."/>
            <person name="Tian J."/>
            <person name="Zhou Y."/>
            <person name="Sheng Y."/>
            <person name="Liu T."/>
            <person name="Pan Y."/>
            <person name="Xia L."/>
            <person name="Li J."/>
            <person name="Zhao F."/>
            <person name="Cao W."/>
        </authorList>
    </citation>
    <scope>NUCLEOTIDE SEQUENCE</scope>
    <source>
        <strain evidence="2">Rsan-2018</strain>
        <tissue evidence="2">Larvae</tissue>
    </source>
</reference>
<dbReference type="AlphaFoldDB" id="A0A9D4Q411"/>
<feature type="transmembrane region" description="Helical" evidence="1">
    <location>
        <begin position="12"/>
        <end position="36"/>
    </location>
</feature>
<proteinExistence type="predicted"/>
<name>A0A9D4Q411_RHISA</name>
<keyword evidence="1" id="KW-0812">Transmembrane</keyword>
<evidence type="ECO:0000313" key="2">
    <source>
        <dbReference type="EMBL" id="KAH7967869.1"/>
    </source>
</evidence>
<sequence>MLAEPLRQRREAIADCLVATAVLLAVIVGFLMLTLVSLGIHYEVHTFGYDEPTSDSPGILVPLDLGGSIEAGLPITGKLVLDGVLLCTLRPSLSLRAFVYPDDGVCAITMFNSLFVTGGSTLIPPYKSDLQRFLDTASHHTKTEYGIGIDHKFCRNETFMSTLVAEQATKTSLDEMWSHRVYHYGQVNTPPILAGFDTFQYIMQSAKGLQIISELMKDKADSETEPSYTILHYPLMYESMAADVAKALTAYPVDLFVAFGYTAYSDYGKKDCRMVPPVLHSTKLLEPALLKDAYPVRLVRVISALANLKKEWPNTTALAVSLGMGGRWYIPAFPDRHIDIPGNYSLGHHCKASSRADSPARDQISSIAECCEDPNYNQTFSFDSIFQAMFAYDKSDHMLFTYDSAASFRLKLCDTKKNVTDLLYNIVADDIQYDDIENICGYGEYSRLHTLNRVAAFLGKNYTSPDQGTTCKLLT</sequence>